<evidence type="ECO:0000313" key="2">
    <source>
        <dbReference type="EMBL" id="KFG27788.1"/>
    </source>
</evidence>
<gene>
    <name evidence="2" type="ORF">TGP89_200260</name>
</gene>
<dbReference type="EMBL" id="AEYI02002596">
    <property type="protein sequence ID" value="KFG27788.1"/>
    <property type="molecule type" value="Genomic_DNA"/>
</dbReference>
<evidence type="ECO:0000313" key="3">
    <source>
        <dbReference type="Proteomes" id="UP000028828"/>
    </source>
</evidence>
<proteinExistence type="predicted"/>
<dbReference type="VEuPathDB" id="ToxoDB:TGP89_200260"/>
<comment type="caution">
    <text evidence="2">The sequence shown here is derived from an EMBL/GenBank/DDBJ whole genome shotgun (WGS) entry which is preliminary data.</text>
</comment>
<sequence length="127" mass="13666">MTRNSDARLGPHNPAVSSTSRMLSRREGPRENGGPVSLCGEPQSEGWRRSAAVCASSFSPVSGVCCERHSSSSASPSFRGTQGDGDKNAEERGQDREAVPGGDRGTEQGEQHRRERRVEPEANKEAE</sequence>
<protein>
    <submittedName>
        <fullName evidence="2">Uncharacterized protein</fullName>
    </submittedName>
</protein>
<reference evidence="2 3" key="1">
    <citation type="submission" date="2014-03" db="EMBL/GenBank/DDBJ databases">
        <authorList>
            <person name="Sibley D."/>
            <person name="Venepally P."/>
            <person name="Karamycheva S."/>
            <person name="Hadjithomas M."/>
            <person name="Khan A."/>
            <person name="Brunk B."/>
            <person name="Roos D."/>
            <person name="Caler E."/>
            <person name="Lorenzi H."/>
        </authorList>
    </citation>
    <scope>NUCLEOTIDE SEQUENCE [LARGE SCALE GENOMIC DNA]</scope>
    <source>
        <strain evidence="3">p89</strain>
    </source>
</reference>
<feature type="compositionally biased region" description="Basic and acidic residues" evidence="1">
    <location>
        <begin position="84"/>
        <end position="127"/>
    </location>
</feature>
<accession>A0A086J6M0</accession>
<feature type="region of interest" description="Disordered" evidence="1">
    <location>
        <begin position="1"/>
        <end position="127"/>
    </location>
</feature>
<name>A0A086J6M0_TOXGO</name>
<dbReference type="Proteomes" id="UP000028828">
    <property type="component" value="Unassembled WGS sequence"/>
</dbReference>
<organism evidence="2 3">
    <name type="scientific">Toxoplasma gondii p89</name>
    <dbReference type="NCBI Taxonomy" id="943119"/>
    <lineage>
        <taxon>Eukaryota</taxon>
        <taxon>Sar</taxon>
        <taxon>Alveolata</taxon>
        <taxon>Apicomplexa</taxon>
        <taxon>Conoidasida</taxon>
        <taxon>Coccidia</taxon>
        <taxon>Eucoccidiorida</taxon>
        <taxon>Eimeriorina</taxon>
        <taxon>Sarcocystidae</taxon>
        <taxon>Toxoplasma</taxon>
    </lineage>
</organism>
<dbReference type="AlphaFoldDB" id="A0A086J6M0"/>
<evidence type="ECO:0000256" key="1">
    <source>
        <dbReference type="SAM" id="MobiDB-lite"/>
    </source>
</evidence>